<protein>
    <submittedName>
        <fullName evidence="8">Amino acid permease</fullName>
    </submittedName>
</protein>
<keyword evidence="3 7" id="KW-0812">Transmembrane</keyword>
<keyword evidence="2" id="KW-1003">Cell membrane</keyword>
<dbReference type="PANTHER" id="PTHR42770">
    <property type="entry name" value="AMINO ACID TRANSPORTER-RELATED"/>
    <property type="match status" value="1"/>
</dbReference>
<keyword evidence="4 7" id="KW-1133">Transmembrane helix</keyword>
<feature type="transmembrane region" description="Helical" evidence="7">
    <location>
        <begin position="61"/>
        <end position="86"/>
    </location>
</feature>
<dbReference type="RefSeq" id="WP_163196626.1">
    <property type="nucleotide sequence ID" value="NZ_WHZV01000002.1"/>
</dbReference>
<feature type="compositionally biased region" description="Polar residues" evidence="6">
    <location>
        <begin position="1"/>
        <end position="13"/>
    </location>
</feature>
<comment type="subcellular location">
    <subcellularLocation>
        <location evidence="1">Cell membrane</location>
        <topology evidence="1">Multi-pass membrane protein</topology>
    </subcellularLocation>
</comment>
<evidence type="ECO:0000256" key="3">
    <source>
        <dbReference type="ARBA" id="ARBA00022692"/>
    </source>
</evidence>
<sequence length="468" mass="49232">MTTTTIASGTSARTGAPAQRDAAAQPTLKRSLKLSDLTVYGLIFMIPVAPIAFYGSQVGGAHGLVATAYVIGLVAMLFTAFSYISLSKLYPYAGSVYNFVRQGTGNGGLGFIAGWGIILDYLLLPAVTTLVGAGFLGQLLPGVPGWVWPVLIVAIIGTISSLGVNILSKFSKAFLALQLVLIVWFVGATLVAVGNGTVRFSAAAFYNPSDFSFANVLSATGLVIVSFLGYDAISTLSEEAERPRRNVPRAIISSLLVIGTIFVVLTFLAGSIQPDYTKVDPDSGFLDILGIVGGQPLQVFASIVVVLSFSLASGEECVTSVSRVLYAVGRDGLLPRAFGRLDARFRTPLFATVVVSVITLVLSLATTTDVIGNVVSFGALFSFILLNLTVVWHLFVKGDDRGVKSVFAHVVSPLIGAGVSLWIFTGLGTLSWTIGAIWLAFGLAILAVRTHGFRANLGREGDLAAYFA</sequence>
<dbReference type="GO" id="GO:0022857">
    <property type="term" value="F:transmembrane transporter activity"/>
    <property type="evidence" value="ECO:0007669"/>
    <property type="project" value="InterPro"/>
</dbReference>
<dbReference type="InterPro" id="IPR050367">
    <property type="entry name" value="APC_superfamily"/>
</dbReference>
<accession>A0A6L9SQS0</accession>
<dbReference type="Proteomes" id="UP000483293">
    <property type="component" value="Unassembled WGS sequence"/>
</dbReference>
<evidence type="ECO:0000313" key="8">
    <source>
        <dbReference type="EMBL" id="NEG54916.1"/>
    </source>
</evidence>
<feature type="transmembrane region" description="Helical" evidence="7">
    <location>
        <begin position="374"/>
        <end position="394"/>
    </location>
</feature>
<reference evidence="8 9" key="1">
    <citation type="submission" date="2019-10" db="EMBL/GenBank/DDBJ databases">
        <title>Bifidobacterium from non-human primates.</title>
        <authorList>
            <person name="Modesto M."/>
        </authorList>
    </citation>
    <scope>NUCLEOTIDE SEQUENCE [LARGE SCALE GENOMIC DNA]</scope>
    <source>
        <strain evidence="8 9">SMA15</strain>
    </source>
</reference>
<feature type="transmembrane region" description="Helical" evidence="7">
    <location>
        <begin position="213"/>
        <end position="230"/>
    </location>
</feature>
<keyword evidence="5 7" id="KW-0472">Membrane</keyword>
<feature type="transmembrane region" description="Helical" evidence="7">
    <location>
        <begin position="107"/>
        <end position="140"/>
    </location>
</feature>
<feature type="transmembrane region" description="Helical" evidence="7">
    <location>
        <begin position="288"/>
        <end position="312"/>
    </location>
</feature>
<evidence type="ECO:0000313" key="9">
    <source>
        <dbReference type="Proteomes" id="UP000483293"/>
    </source>
</evidence>
<feature type="transmembrane region" description="Helical" evidence="7">
    <location>
        <begin position="37"/>
        <end position="55"/>
    </location>
</feature>
<feature type="region of interest" description="Disordered" evidence="6">
    <location>
        <begin position="1"/>
        <end position="22"/>
    </location>
</feature>
<dbReference type="AlphaFoldDB" id="A0A6L9SQS0"/>
<dbReference type="PANTHER" id="PTHR42770:SF16">
    <property type="entry name" value="AMINO ACID PERMEASE"/>
    <property type="match status" value="1"/>
</dbReference>
<comment type="caution">
    <text evidence="8">The sequence shown here is derived from an EMBL/GenBank/DDBJ whole genome shotgun (WGS) entry which is preliminary data.</text>
</comment>
<evidence type="ECO:0000256" key="2">
    <source>
        <dbReference type="ARBA" id="ARBA00022475"/>
    </source>
</evidence>
<feature type="transmembrane region" description="Helical" evidence="7">
    <location>
        <begin position="146"/>
        <end position="167"/>
    </location>
</feature>
<dbReference type="Pfam" id="PF13520">
    <property type="entry name" value="AA_permease_2"/>
    <property type="match status" value="1"/>
</dbReference>
<dbReference type="GO" id="GO:0005886">
    <property type="term" value="C:plasma membrane"/>
    <property type="evidence" value="ECO:0007669"/>
    <property type="project" value="UniProtKB-SubCell"/>
</dbReference>
<evidence type="ECO:0000256" key="4">
    <source>
        <dbReference type="ARBA" id="ARBA00022989"/>
    </source>
</evidence>
<feature type="transmembrane region" description="Helical" evidence="7">
    <location>
        <begin position="430"/>
        <end position="448"/>
    </location>
</feature>
<evidence type="ECO:0000256" key="6">
    <source>
        <dbReference type="SAM" id="MobiDB-lite"/>
    </source>
</evidence>
<proteinExistence type="predicted"/>
<name>A0A6L9SQS0_9BIFI</name>
<evidence type="ECO:0000256" key="7">
    <source>
        <dbReference type="SAM" id="Phobius"/>
    </source>
</evidence>
<feature type="transmembrane region" description="Helical" evidence="7">
    <location>
        <begin position="250"/>
        <end position="268"/>
    </location>
</feature>
<dbReference type="EMBL" id="WHZV01000002">
    <property type="protein sequence ID" value="NEG54916.1"/>
    <property type="molecule type" value="Genomic_DNA"/>
</dbReference>
<feature type="transmembrane region" description="Helical" evidence="7">
    <location>
        <begin position="406"/>
        <end position="424"/>
    </location>
</feature>
<feature type="transmembrane region" description="Helical" evidence="7">
    <location>
        <begin position="174"/>
        <end position="193"/>
    </location>
</feature>
<feature type="transmembrane region" description="Helical" evidence="7">
    <location>
        <begin position="349"/>
        <end position="368"/>
    </location>
</feature>
<evidence type="ECO:0000256" key="1">
    <source>
        <dbReference type="ARBA" id="ARBA00004651"/>
    </source>
</evidence>
<gene>
    <name evidence="8" type="ORF">GFD21_03815</name>
</gene>
<dbReference type="PIRSF" id="PIRSF006060">
    <property type="entry name" value="AA_transporter"/>
    <property type="match status" value="1"/>
</dbReference>
<evidence type="ECO:0000256" key="5">
    <source>
        <dbReference type="ARBA" id="ARBA00023136"/>
    </source>
</evidence>
<dbReference type="InterPro" id="IPR002293">
    <property type="entry name" value="AA/rel_permease1"/>
</dbReference>
<organism evidence="8 9">
    <name type="scientific">Bifidobacterium platyrrhinorum</name>
    <dbReference type="NCBI Taxonomy" id="2661628"/>
    <lineage>
        <taxon>Bacteria</taxon>
        <taxon>Bacillati</taxon>
        <taxon>Actinomycetota</taxon>
        <taxon>Actinomycetes</taxon>
        <taxon>Bifidobacteriales</taxon>
        <taxon>Bifidobacteriaceae</taxon>
        <taxon>Bifidobacterium</taxon>
    </lineage>
</organism>
<keyword evidence="9" id="KW-1185">Reference proteome</keyword>
<dbReference type="Gene3D" id="1.20.1740.10">
    <property type="entry name" value="Amino acid/polyamine transporter I"/>
    <property type="match status" value="1"/>
</dbReference>